<evidence type="ECO:0000259" key="4">
    <source>
        <dbReference type="PROSITE" id="PS50014"/>
    </source>
</evidence>
<evidence type="ECO:0000256" key="3">
    <source>
        <dbReference type="SAM" id="MobiDB-lite"/>
    </source>
</evidence>
<dbReference type="OrthoDB" id="28460at2759"/>
<proteinExistence type="predicted"/>
<dbReference type="FunCoup" id="F0ZV93">
    <property type="interactions" value="473"/>
</dbReference>
<dbReference type="GO" id="GO:0006338">
    <property type="term" value="P:chromatin remodeling"/>
    <property type="evidence" value="ECO:0000318"/>
    <property type="project" value="GO_Central"/>
</dbReference>
<dbReference type="InterPro" id="IPR027353">
    <property type="entry name" value="NET_dom"/>
</dbReference>
<dbReference type="InParanoid" id="F0ZV93"/>
<dbReference type="InterPro" id="IPR038336">
    <property type="entry name" value="NET_sf"/>
</dbReference>
<dbReference type="KEGG" id="dpp:DICPUDRAFT_98971"/>
<reference evidence="8" key="1">
    <citation type="journal article" date="2011" name="Genome Biol.">
        <title>Comparative genomics of the social amoebae Dictyostelium discoideum and Dictyostelium purpureum.</title>
        <authorList>
            <consortium name="US DOE Joint Genome Institute (JGI-PGF)"/>
            <person name="Sucgang R."/>
            <person name="Kuo A."/>
            <person name="Tian X."/>
            <person name="Salerno W."/>
            <person name="Parikh A."/>
            <person name="Feasley C.L."/>
            <person name="Dalin E."/>
            <person name="Tu H."/>
            <person name="Huang E."/>
            <person name="Barry K."/>
            <person name="Lindquist E."/>
            <person name="Shapiro H."/>
            <person name="Bruce D."/>
            <person name="Schmutz J."/>
            <person name="Salamov A."/>
            <person name="Fey P."/>
            <person name="Gaudet P."/>
            <person name="Anjard C."/>
            <person name="Babu M.M."/>
            <person name="Basu S."/>
            <person name="Bushmanova Y."/>
            <person name="van der Wel H."/>
            <person name="Katoh-Kurasawa M."/>
            <person name="Dinh C."/>
            <person name="Coutinho P.M."/>
            <person name="Saito T."/>
            <person name="Elias M."/>
            <person name="Schaap P."/>
            <person name="Kay R.R."/>
            <person name="Henrissat B."/>
            <person name="Eichinger L."/>
            <person name="Rivero F."/>
            <person name="Putnam N.H."/>
            <person name="West C.M."/>
            <person name="Loomis W.F."/>
            <person name="Chisholm R.L."/>
            <person name="Shaulsky G."/>
            <person name="Strassmann J.E."/>
            <person name="Queller D.C."/>
            <person name="Kuspa A."/>
            <person name="Grigoriev I.V."/>
        </authorList>
    </citation>
    <scope>NUCLEOTIDE SEQUENCE [LARGE SCALE GENOMIC DNA]</scope>
    <source>
        <strain evidence="8">QSDP1</strain>
    </source>
</reference>
<feature type="domain" description="Bromo" evidence="4">
    <location>
        <begin position="338"/>
        <end position="410"/>
    </location>
</feature>
<dbReference type="InterPro" id="IPR050935">
    <property type="entry name" value="Bromo_chromatin_reader"/>
</dbReference>
<evidence type="ECO:0000256" key="2">
    <source>
        <dbReference type="PROSITE-ProRule" id="PRU00035"/>
    </source>
</evidence>
<feature type="region of interest" description="Disordered" evidence="3">
    <location>
        <begin position="247"/>
        <end position="323"/>
    </location>
</feature>
<evidence type="ECO:0000259" key="5">
    <source>
        <dbReference type="PROSITE" id="PS50097"/>
    </source>
</evidence>
<sequence length="564" mass="63361">MSKSSEQLHSLCELDKINLDKDTFLNDISKLFEINRNREFSNSNNNKEEDEMKVDNNNNNSEECFSDLEFLVEDKKIYSHKCIIFSRCPNLLRNNSSSKITIKDVSYKSFLSFIEWIYTNNIESLKQNESSIALVDLSLAFSVLLLADKYDVKSLLAYTQEYIIDNVTESNISSIWPEIKKLSLSTRKNIPTLVRHCFVTMSKGWNIITTSKSFLNETSNNDVIEIIKTLEPYILINKTENKRAANATTTSASNATSSNASNKASTPAKSSRSTTTNATTPSKSTSTTPSKSSTSATQNSSVTPSKSATSASSSSTGYSEQMNEKNRNLCKTILSQIFKKKISYAFQRPVDPELENIPDYFDIIKNPMDISTIDSKLDNEKYGTIKDFAADVRLMFENALTYNAEISPVYKYAKQLLTYFDNSFIKNYPNEKIPTYKSLNPAPAAAPAQPNSSSGSANTPNKRKLDSDIKVKEETSTATTSSSTNDSKSSSPPAKKYSDDERKNLMEKINELSAEDVQTVLSIIDQSAINQSDESLEIDMYKIDDKNLRQVEQFLNECFKKQKK</sequence>
<dbReference type="InterPro" id="IPR001487">
    <property type="entry name" value="Bromodomain"/>
</dbReference>
<dbReference type="PROSITE" id="PS00633">
    <property type="entry name" value="BROMODOMAIN_1"/>
    <property type="match status" value="1"/>
</dbReference>
<dbReference type="Gene3D" id="1.20.920.10">
    <property type="entry name" value="Bromodomain-like"/>
    <property type="match status" value="1"/>
</dbReference>
<keyword evidence="8" id="KW-1185">Reference proteome</keyword>
<feature type="region of interest" description="Disordered" evidence="3">
    <location>
        <begin position="439"/>
        <end position="500"/>
    </location>
</feature>
<dbReference type="RefSeq" id="XP_003291336.1">
    <property type="nucleotide sequence ID" value="XM_003291288.1"/>
</dbReference>
<dbReference type="Gene3D" id="3.30.710.10">
    <property type="entry name" value="Potassium Channel Kv1.1, Chain A"/>
    <property type="match status" value="1"/>
</dbReference>
<dbReference type="GO" id="GO:0000785">
    <property type="term" value="C:chromatin"/>
    <property type="evidence" value="ECO:0000318"/>
    <property type="project" value="GO_Central"/>
</dbReference>
<dbReference type="OMA" id="QKNCIDI"/>
<dbReference type="Pfam" id="PF17035">
    <property type="entry name" value="BET"/>
    <property type="match status" value="1"/>
</dbReference>
<dbReference type="Proteomes" id="UP000001064">
    <property type="component" value="Unassembled WGS sequence"/>
</dbReference>
<dbReference type="GO" id="GO:0006355">
    <property type="term" value="P:regulation of DNA-templated transcription"/>
    <property type="evidence" value="ECO:0000318"/>
    <property type="project" value="GO_Central"/>
</dbReference>
<evidence type="ECO:0000259" key="6">
    <source>
        <dbReference type="PROSITE" id="PS51525"/>
    </source>
</evidence>
<dbReference type="Pfam" id="PF00439">
    <property type="entry name" value="Bromodomain"/>
    <property type="match status" value="1"/>
</dbReference>
<feature type="domain" description="NET" evidence="6">
    <location>
        <begin position="487"/>
        <end position="564"/>
    </location>
</feature>
<evidence type="ECO:0000313" key="7">
    <source>
        <dbReference type="EMBL" id="EGC32127.1"/>
    </source>
</evidence>
<dbReference type="EMBL" id="GL871210">
    <property type="protein sequence ID" value="EGC32127.1"/>
    <property type="molecule type" value="Genomic_DNA"/>
</dbReference>
<feature type="compositionally biased region" description="Basic and acidic residues" evidence="3">
    <location>
        <begin position="463"/>
        <end position="475"/>
    </location>
</feature>
<dbReference type="Pfam" id="PF00651">
    <property type="entry name" value="BTB"/>
    <property type="match status" value="1"/>
</dbReference>
<evidence type="ECO:0000256" key="1">
    <source>
        <dbReference type="ARBA" id="ARBA00023117"/>
    </source>
</evidence>
<name>F0ZV93_DICPU</name>
<dbReference type="SMART" id="SM00297">
    <property type="entry name" value="BROMO"/>
    <property type="match status" value="1"/>
</dbReference>
<dbReference type="SUPFAM" id="SSF47370">
    <property type="entry name" value="Bromodomain"/>
    <property type="match status" value="1"/>
</dbReference>
<dbReference type="eggNOG" id="KOG1474">
    <property type="taxonomic scope" value="Eukaryota"/>
</dbReference>
<dbReference type="GeneID" id="10507516"/>
<protein>
    <recommendedName>
        <fullName evidence="9">Bromodomain-containing protein</fullName>
    </recommendedName>
</protein>
<dbReference type="InterPro" id="IPR018359">
    <property type="entry name" value="Bromodomain_CS"/>
</dbReference>
<organism evidence="7 8">
    <name type="scientific">Dictyostelium purpureum</name>
    <name type="common">Slime mold</name>
    <dbReference type="NCBI Taxonomy" id="5786"/>
    <lineage>
        <taxon>Eukaryota</taxon>
        <taxon>Amoebozoa</taxon>
        <taxon>Evosea</taxon>
        <taxon>Eumycetozoa</taxon>
        <taxon>Dictyostelia</taxon>
        <taxon>Dictyosteliales</taxon>
        <taxon>Dictyosteliaceae</taxon>
        <taxon>Dictyostelium</taxon>
    </lineage>
</organism>
<dbReference type="PANTHER" id="PTHR22880">
    <property type="entry name" value="FALZ-RELATED BROMODOMAIN-CONTAINING PROTEINS"/>
    <property type="match status" value="1"/>
</dbReference>
<dbReference type="GO" id="GO:0005634">
    <property type="term" value="C:nucleus"/>
    <property type="evidence" value="ECO:0000318"/>
    <property type="project" value="GO_Central"/>
</dbReference>
<feature type="domain" description="BTB" evidence="5">
    <location>
        <begin position="66"/>
        <end position="126"/>
    </location>
</feature>
<dbReference type="PRINTS" id="PR00503">
    <property type="entry name" value="BROMODOMAIN"/>
</dbReference>
<evidence type="ECO:0000313" key="8">
    <source>
        <dbReference type="Proteomes" id="UP000001064"/>
    </source>
</evidence>
<keyword evidence="1 2" id="KW-0103">Bromodomain</keyword>
<feature type="compositionally biased region" description="Low complexity" evidence="3">
    <location>
        <begin position="440"/>
        <end position="458"/>
    </location>
</feature>
<dbReference type="PROSITE" id="PS50014">
    <property type="entry name" value="BROMODOMAIN_2"/>
    <property type="match status" value="1"/>
</dbReference>
<evidence type="ECO:0008006" key="9">
    <source>
        <dbReference type="Google" id="ProtNLM"/>
    </source>
</evidence>
<dbReference type="Gene3D" id="1.20.1270.220">
    <property type="match status" value="1"/>
</dbReference>
<dbReference type="InterPro" id="IPR036427">
    <property type="entry name" value="Bromodomain-like_sf"/>
</dbReference>
<dbReference type="PROSITE" id="PS51525">
    <property type="entry name" value="NET"/>
    <property type="match status" value="1"/>
</dbReference>
<dbReference type="SMART" id="SM00225">
    <property type="entry name" value="BTB"/>
    <property type="match status" value="1"/>
</dbReference>
<dbReference type="InterPro" id="IPR000210">
    <property type="entry name" value="BTB/POZ_dom"/>
</dbReference>
<feature type="compositionally biased region" description="Low complexity" evidence="3">
    <location>
        <begin position="476"/>
        <end position="495"/>
    </location>
</feature>
<dbReference type="VEuPathDB" id="AmoebaDB:DICPUDRAFT_98971"/>
<dbReference type="AlphaFoldDB" id="F0ZV93"/>
<dbReference type="PROSITE" id="PS50097">
    <property type="entry name" value="BTB"/>
    <property type="match status" value="1"/>
</dbReference>
<dbReference type="InterPro" id="IPR011333">
    <property type="entry name" value="SKP1/BTB/POZ_sf"/>
</dbReference>
<feature type="compositionally biased region" description="Low complexity" evidence="3">
    <location>
        <begin position="247"/>
        <end position="319"/>
    </location>
</feature>
<dbReference type="STRING" id="5786.F0ZV93"/>
<dbReference type="SUPFAM" id="SSF54695">
    <property type="entry name" value="POZ domain"/>
    <property type="match status" value="1"/>
</dbReference>
<dbReference type="PANTHER" id="PTHR22880:SF225">
    <property type="entry name" value="BROMODOMAIN-CONTAINING PROTEIN BET-1-RELATED"/>
    <property type="match status" value="1"/>
</dbReference>
<gene>
    <name evidence="7" type="ORF">DICPUDRAFT_98971</name>
</gene>
<accession>F0ZV93</accession>